<keyword evidence="3" id="KW-1133">Transmembrane helix</keyword>
<evidence type="ECO:0000256" key="1">
    <source>
        <dbReference type="ARBA" id="ARBA00005278"/>
    </source>
</evidence>
<reference evidence="4 5" key="1">
    <citation type="submission" date="2019-10" db="EMBL/GenBank/DDBJ databases">
        <title>Whole-genome sequence of the extremophile Heliorestis acidaminivorans DSM 24790.</title>
        <authorList>
            <person name="Kyndt J.A."/>
            <person name="Meyer T.E."/>
        </authorList>
    </citation>
    <scope>NUCLEOTIDE SEQUENCE [LARGE SCALE GENOMIC DNA]</scope>
    <source>
        <strain evidence="4 5">DSM 24790</strain>
    </source>
</reference>
<protein>
    <submittedName>
        <fullName evidence="4">Spore germination protein</fullName>
    </submittedName>
</protein>
<dbReference type="Pfam" id="PF03323">
    <property type="entry name" value="GerA"/>
    <property type="match status" value="1"/>
</dbReference>
<comment type="caution">
    <text evidence="4">The sequence shown here is derived from an EMBL/GenBank/DDBJ whole genome shotgun (WGS) entry which is preliminary data.</text>
</comment>
<dbReference type="InterPro" id="IPR050768">
    <property type="entry name" value="UPF0353/GerABKA_families"/>
</dbReference>
<evidence type="ECO:0000313" key="5">
    <source>
        <dbReference type="Proteomes" id="UP000468766"/>
    </source>
</evidence>
<dbReference type="PANTHER" id="PTHR22550">
    <property type="entry name" value="SPORE GERMINATION PROTEIN"/>
    <property type="match status" value="1"/>
</dbReference>
<dbReference type="GO" id="GO:0016020">
    <property type="term" value="C:membrane"/>
    <property type="evidence" value="ECO:0007669"/>
    <property type="project" value="InterPro"/>
</dbReference>
<name>A0A6I0F469_9FIRM</name>
<evidence type="ECO:0000256" key="3">
    <source>
        <dbReference type="SAM" id="Phobius"/>
    </source>
</evidence>
<feature type="transmembrane region" description="Helical" evidence="3">
    <location>
        <begin position="415"/>
        <end position="434"/>
    </location>
</feature>
<dbReference type="EMBL" id="WBXO01000008">
    <property type="protein sequence ID" value="KAB2951970.1"/>
    <property type="molecule type" value="Genomic_DNA"/>
</dbReference>
<dbReference type="InterPro" id="IPR004995">
    <property type="entry name" value="Spore_Ger"/>
</dbReference>
<sequence length="533" mass="59696">MGKKNLTLSRTLKTTVIEKQQQTDQLRPELNKNYNRLLQDFSDNADVVFKEFTIYHQVKVLLCYVEGISDEQNVHDGIVRPLVRLTCPERFDSDFTVTNFCQTDSVLKLLKNKILTIGNISTSSSYKKIVECLLIGMSVVIIDGSREALVVGTERQIGRPITEPMTEVSVLGPQEAFTESLYINYSLIRQRLRTKNLKINTLIIGVEAKSMVGIAYVEGIVNPKIVKELKKRLQRIQIDGVLDSAVIEEFIRDSPFSIFPTVRRTERVDSCTASLLEGRVAIVVDRSPLVLLAPSVFFDYIMAAEDYYDPPIAATLLRFLRLIALHIALILPALYISFVTYHHEMVPNPLLISVAIQREEVPYPALIEAFIMEAVFEILREAGLRLPRVAGQAVSIVGALVIGEAAVRAGLVSPAMVIVVALTAIASFVIPRYTLGFAIRILRFPLMLLASVFGLYGVILGYMAILIHLAGLRSFGMPYLYPIAPSDASGLKDSLIRVPWWAMLHRPAIFLNADKRQRVAPNQRPKPPIKRRK</sequence>
<dbReference type="Proteomes" id="UP000468766">
    <property type="component" value="Unassembled WGS sequence"/>
</dbReference>
<dbReference type="PANTHER" id="PTHR22550:SF5">
    <property type="entry name" value="LEUCINE ZIPPER PROTEIN 4"/>
    <property type="match status" value="1"/>
</dbReference>
<dbReference type="GO" id="GO:0009847">
    <property type="term" value="P:spore germination"/>
    <property type="evidence" value="ECO:0007669"/>
    <property type="project" value="InterPro"/>
</dbReference>
<feature type="transmembrane region" description="Helical" evidence="3">
    <location>
        <begin position="446"/>
        <end position="470"/>
    </location>
</feature>
<comment type="similarity">
    <text evidence="1">Belongs to the GerABKA family.</text>
</comment>
<dbReference type="OrthoDB" id="9772630at2"/>
<dbReference type="RefSeq" id="WP_151620671.1">
    <property type="nucleotide sequence ID" value="NZ_WBXO01000008.1"/>
</dbReference>
<evidence type="ECO:0000313" key="4">
    <source>
        <dbReference type="EMBL" id="KAB2951970.1"/>
    </source>
</evidence>
<proteinExistence type="inferred from homology"/>
<dbReference type="PIRSF" id="PIRSF005690">
    <property type="entry name" value="GerBA"/>
    <property type="match status" value="1"/>
</dbReference>
<feature type="transmembrane region" description="Helical" evidence="3">
    <location>
        <begin position="319"/>
        <end position="341"/>
    </location>
</feature>
<keyword evidence="5" id="KW-1185">Reference proteome</keyword>
<evidence type="ECO:0000256" key="2">
    <source>
        <dbReference type="ARBA" id="ARBA00023136"/>
    </source>
</evidence>
<organism evidence="4 5">
    <name type="scientific">Heliorestis acidaminivorans</name>
    <dbReference type="NCBI Taxonomy" id="553427"/>
    <lineage>
        <taxon>Bacteria</taxon>
        <taxon>Bacillati</taxon>
        <taxon>Bacillota</taxon>
        <taxon>Clostridia</taxon>
        <taxon>Eubacteriales</taxon>
        <taxon>Heliobacteriaceae</taxon>
        <taxon>Heliorestis</taxon>
    </lineage>
</organism>
<accession>A0A6I0F469</accession>
<gene>
    <name evidence="4" type="ORF">F9B85_10455</name>
</gene>
<keyword evidence="3" id="KW-0812">Transmembrane</keyword>
<keyword evidence="2 3" id="KW-0472">Membrane</keyword>
<dbReference type="AlphaFoldDB" id="A0A6I0F469"/>